<reference evidence="5" key="1">
    <citation type="submission" date="2017-04" db="EMBL/GenBank/DDBJ databases">
        <title>Function of individual gut microbiota members based on whole genome sequencing of pure cultures obtained from chicken caecum.</title>
        <authorList>
            <person name="Medvecky M."/>
            <person name="Cejkova D."/>
            <person name="Polansky O."/>
            <person name="Karasova D."/>
            <person name="Kubasova T."/>
            <person name="Cizek A."/>
            <person name="Rychlik I."/>
        </authorList>
    </citation>
    <scope>NUCLEOTIDE SEQUENCE [LARGE SCALE GENOMIC DNA]</scope>
    <source>
        <strain evidence="5">An70</strain>
    </source>
</reference>
<organism evidence="4 5">
    <name type="scientific">Enorma massiliensis</name>
    <dbReference type="NCBI Taxonomy" id="1472761"/>
    <lineage>
        <taxon>Bacteria</taxon>
        <taxon>Bacillati</taxon>
        <taxon>Actinomycetota</taxon>
        <taxon>Coriobacteriia</taxon>
        <taxon>Coriobacteriales</taxon>
        <taxon>Coriobacteriaceae</taxon>
        <taxon>Enorma</taxon>
    </lineage>
</organism>
<dbReference type="InterPro" id="IPR013491">
    <property type="entry name" value="Tape_meas_N"/>
</dbReference>
<gene>
    <name evidence="4" type="ORF">B5G21_03570</name>
</gene>
<dbReference type="Proteomes" id="UP000196560">
    <property type="component" value="Unassembled WGS sequence"/>
</dbReference>
<evidence type="ECO:0000256" key="2">
    <source>
        <dbReference type="SAM" id="MobiDB-lite"/>
    </source>
</evidence>
<dbReference type="PANTHER" id="PTHR38812:SF2">
    <property type="entry name" value="MU-LIKE PROPHAGE FLUMU PROTEIN GP42"/>
    <property type="match status" value="1"/>
</dbReference>
<feature type="coiled-coil region" evidence="1">
    <location>
        <begin position="452"/>
        <end position="479"/>
    </location>
</feature>
<accession>A0A1Y3U9A5</accession>
<dbReference type="NCBIfam" id="TIGR02675">
    <property type="entry name" value="tape_meas_nterm"/>
    <property type="match status" value="1"/>
</dbReference>
<keyword evidence="5" id="KW-1185">Reference proteome</keyword>
<evidence type="ECO:0000256" key="1">
    <source>
        <dbReference type="SAM" id="Coils"/>
    </source>
</evidence>
<proteinExistence type="predicted"/>
<dbReference type="Pfam" id="PF20155">
    <property type="entry name" value="TMP_3"/>
    <property type="match status" value="1"/>
</dbReference>
<dbReference type="RefSeq" id="WP_143349780.1">
    <property type="nucleotide sequence ID" value="NZ_NFHO01000003.1"/>
</dbReference>
<sequence>MADGSVVIEILADAAKFNAALAKVERSASRSLSSLGGAAYGIGTALTAGVTAPLGAAAAAAGKWALDTASAAEQADIALSTMIGPEKAKALLSDLAEFARTTPFEMAGLTDATQKLIAYGFAAEDVVPMLTAVGDAAAGLGAGQAGVDSITRALGQMQAKGKASAEEMLQLTEVGVPAWQYLADAVSSGDIPTAMQMVTDGAVDANTAISALQDGMSRDFGGLMEKQSSTLSGSLSNLTDAAANAIRQIKDTDAWRQATEAVSRLAESIGPLVEKMLPVAERGLSAVAGVLTDVASAIDGLDAGDIEGIVDGVVKLAATGPGLMALGKAMDFASKGLDKASGLSGALSRGLGKITEAFRLASGGAGTLSESISAAGAAGPIAAAGVAALTAVVGVAAAAYEDWRKRQENLSEATSGLNEVVSDTAALEGYAGTVEDVGEASESSAMSVDQLAESTARRVETMRQNTDAAEQEIALLNTAQGIINQYAGQTDLTADAQGRLQWALQLVNDEFGTSITQSDVAADSYMNQEGEVVDLTDSINGLIDAKKEEARVSAVSANLTEAYQAQSDAAATLAQAQADYADKVDSYMSGMAKNGKEVTRAQAEAWAATTKEGQALASAEAQYGSASSAVSSYEEQLGEAAAASSEAADEYDRLSSTMGSGKFDLFSAQLDTAGTSFSQLSDDLRSLGADTEAFAGLSEEELAAIAGSYDGTAASIAGMLRELGVTSGEFTGVLAQAGADVQSTSAIIADAMGLSLGQLEQQLADAGISTQQLNEIGSANLAAMAANCNGSMTQLIWMIQNYNAQPIVDKNGKVTVDQTQLMDAEGKVYEWNGNELLDQDGQVVVDDVQLTDAQGNVVEWNGSELELLKGAAEVDDGDLQDALDLVSRWNNSSLKTLTGSATVTTTNRTVNVVEERTAQRSAERPSPAAMATQEAGAGGSALQLAAARLAAAPAPAGRASSAAALFSGAAALASRLSGERPGRSSGGGGSPEIESGIRELGRKVDAAASRIERAVGEPSELKVNRREFGRLVKEVS</sequence>
<dbReference type="InterPro" id="IPR053058">
    <property type="entry name" value="Mulikevirus_tape_measure"/>
</dbReference>
<evidence type="ECO:0000313" key="4">
    <source>
        <dbReference type="EMBL" id="OUN43778.1"/>
    </source>
</evidence>
<protein>
    <recommendedName>
        <fullName evidence="3">Tape measure protein N-terminal domain-containing protein</fullName>
    </recommendedName>
</protein>
<dbReference type="EMBL" id="NFHO01000003">
    <property type="protein sequence ID" value="OUN43778.1"/>
    <property type="molecule type" value="Genomic_DNA"/>
</dbReference>
<evidence type="ECO:0000313" key="5">
    <source>
        <dbReference type="Proteomes" id="UP000196560"/>
    </source>
</evidence>
<name>A0A1Y3U9A5_9ACTN</name>
<comment type="caution">
    <text evidence="4">The sequence shown here is derived from an EMBL/GenBank/DDBJ whole genome shotgun (WGS) entry which is preliminary data.</text>
</comment>
<feature type="region of interest" description="Disordered" evidence="2">
    <location>
        <begin position="916"/>
        <end position="935"/>
    </location>
</feature>
<dbReference type="AlphaFoldDB" id="A0A1Y3U9A5"/>
<feature type="region of interest" description="Disordered" evidence="2">
    <location>
        <begin position="975"/>
        <end position="1001"/>
    </location>
</feature>
<evidence type="ECO:0000259" key="3">
    <source>
        <dbReference type="Pfam" id="PF20155"/>
    </source>
</evidence>
<dbReference type="PANTHER" id="PTHR38812">
    <property type="entry name" value="MU-LIKE PROPHAGE FLUMU PROTEIN GP42"/>
    <property type="match status" value="1"/>
</dbReference>
<feature type="domain" description="Tape measure protein N-terminal" evidence="3">
    <location>
        <begin position="65"/>
        <end position="250"/>
    </location>
</feature>
<keyword evidence="1" id="KW-0175">Coiled coil</keyword>